<evidence type="ECO:0000313" key="1">
    <source>
        <dbReference type="EMBL" id="HIY59441.1"/>
    </source>
</evidence>
<dbReference type="InterPro" id="IPR008257">
    <property type="entry name" value="Pept_M19"/>
</dbReference>
<organism evidence="1 2">
    <name type="scientific">Candidatus Eisenbergiella pullistercoris</name>
    <dbReference type="NCBI Taxonomy" id="2838555"/>
    <lineage>
        <taxon>Bacteria</taxon>
        <taxon>Bacillati</taxon>
        <taxon>Bacillota</taxon>
        <taxon>Clostridia</taxon>
        <taxon>Lachnospirales</taxon>
        <taxon>Lachnospiraceae</taxon>
        <taxon>Eisenbergiella</taxon>
    </lineage>
</organism>
<name>A0A9D2C6J4_9FIRM</name>
<dbReference type="Pfam" id="PF01244">
    <property type="entry name" value="Peptidase_M19"/>
    <property type="match status" value="1"/>
</dbReference>
<dbReference type="PANTHER" id="PTHR10443:SF12">
    <property type="entry name" value="DIPEPTIDASE"/>
    <property type="match status" value="1"/>
</dbReference>
<sequence length="343" mass="37555">MRPVADMHCDTISALLSLKRSGTDASGTKAAADLRHNRLHIDLEKLKKGGYLLQNFALFVSLADCEDPFRECAALADLYYEELERNQDLIRPVLTWTDLEKNRAEGKLSAMLTVEEGAVCKGSTGKLRHLYRLGVRMLTLTWNYPNELGWPNVKMPPEGSEKAPDFTVPDREHGLTETGFAFLSEMERLGMIVDVSHLSDAGFWDVARAAEKPFVASHSNARAVCPHVRNLNDGMIRALAEKGGVTGLNFCPSFLEAERAGSEARGSLAAIAAHARHIVDAGGEDCLGLGSDFDGIPTNEALPDASFLPALADALTEAGFTGRQIDKIFSENVLRVYREVLKR</sequence>
<dbReference type="PANTHER" id="PTHR10443">
    <property type="entry name" value="MICROSOMAL DIPEPTIDASE"/>
    <property type="match status" value="1"/>
</dbReference>
<gene>
    <name evidence="1" type="ORF">H9831_01985</name>
</gene>
<dbReference type="Gene3D" id="3.20.20.140">
    <property type="entry name" value="Metal-dependent hydrolases"/>
    <property type="match status" value="1"/>
</dbReference>
<proteinExistence type="predicted"/>
<dbReference type="EMBL" id="DXDD01000024">
    <property type="protein sequence ID" value="HIY59441.1"/>
    <property type="molecule type" value="Genomic_DNA"/>
</dbReference>
<dbReference type="CDD" id="cd01301">
    <property type="entry name" value="rDP_like"/>
    <property type="match status" value="1"/>
</dbReference>
<protein>
    <submittedName>
        <fullName evidence="1">Dipeptidase</fullName>
    </submittedName>
</protein>
<dbReference type="GO" id="GO:0070573">
    <property type="term" value="F:metallodipeptidase activity"/>
    <property type="evidence" value="ECO:0007669"/>
    <property type="project" value="InterPro"/>
</dbReference>
<reference evidence="1" key="2">
    <citation type="submission" date="2021-04" db="EMBL/GenBank/DDBJ databases">
        <authorList>
            <person name="Gilroy R."/>
        </authorList>
    </citation>
    <scope>NUCLEOTIDE SEQUENCE</scope>
    <source>
        <strain evidence="1">ChiSxjej3B15-24422</strain>
    </source>
</reference>
<comment type="caution">
    <text evidence="1">The sequence shown here is derived from an EMBL/GenBank/DDBJ whole genome shotgun (WGS) entry which is preliminary data.</text>
</comment>
<dbReference type="AlphaFoldDB" id="A0A9D2C6J4"/>
<dbReference type="GO" id="GO:0006508">
    <property type="term" value="P:proteolysis"/>
    <property type="evidence" value="ECO:0007669"/>
    <property type="project" value="InterPro"/>
</dbReference>
<reference evidence="1" key="1">
    <citation type="journal article" date="2021" name="PeerJ">
        <title>Extensive microbial diversity within the chicken gut microbiome revealed by metagenomics and culture.</title>
        <authorList>
            <person name="Gilroy R."/>
            <person name="Ravi A."/>
            <person name="Getino M."/>
            <person name="Pursley I."/>
            <person name="Horton D.L."/>
            <person name="Alikhan N.F."/>
            <person name="Baker D."/>
            <person name="Gharbi K."/>
            <person name="Hall N."/>
            <person name="Watson M."/>
            <person name="Adriaenssens E.M."/>
            <person name="Foster-Nyarko E."/>
            <person name="Jarju S."/>
            <person name="Secka A."/>
            <person name="Antonio M."/>
            <person name="Oren A."/>
            <person name="Chaudhuri R.R."/>
            <person name="La Ragione R."/>
            <person name="Hildebrand F."/>
            <person name="Pallen M.J."/>
        </authorList>
    </citation>
    <scope>NUCLEOTIDE SEQUENCE</scope>
    <source>
        <strain evidence="1">ChiSxjej3B15-24422</strain>
    </source>
</reference>
<evidence type="ECO:0000313" key="2">
    <source>
        <dbReference type="Proteomes" id="UP000824007"/>
    </source>
</evidence>
<dbReference type="InterPro" id="IPR032466">
    <property type="entry name" value="Metal_Hydrolase"/>
</dbReference>
<dbReference type="PROSITE" id="PS51365">
    <property type="entry name" value="RENAL_DIPEPTIDASE_2"/>
    <property type="match status" value="1"/>
</dbReference>
<accession>A0A9D2C6J4</accession>
<dbReference type="SUPFAM" id="SSF51556">
    <property type="entry name" value="Metallo-dependent hydrolases"/>
    <property type="match status" value="1"/>
</dbReference>
<dbReference type="Proteomes" id="UP000824007">
    <property type="component" value="Unassembled WGS sequence"/>
</dbReference>